<gene>
    <name evidence="1" type="ORF">PVK06_032019</name>
</gene>
<dbReference type="EMBL" id="JARKNE010000009">
    <property type="protein sequence ID" value="KAK5804370.1"/>
    <property type="molecule type" value="Genomic_DNA"/>
</dbReference>
<keyword evidence="2" id="KW-1185">Reference proteome</keyword>
<name>A0ABR0NSP0_GOSAR</name>
<dbReference type="Proteomes" id="UP001358586">
    <property type="component" value="Chromosome 9"/>
</dbReference>
<protein>
    <submittedName>
        <fullName evidence="1">Uncharacterized protein</fullName>
    </submittedName>
</protein>
<comment type="caution">
    <text evidence="1">The sequence shown here is derived from an EMBL/GenBank/DDBJ whole genome shotgun (WGS) entry which is preliminary data.</text>
</comment>
<accession>A0ABR0NSP0</accession>
<evidence type="ECO:0000313" key="2">
    <source>
        <dbReference type="Proteomes" id="UP001358586"/>
    </source>
</evidence>
<sequence length="102" mass="11381">MLLTRTKHTKPYTRESKPPLVRENKAAIQGFRHKPDYGGVLKIACQRRKKGREGGSCKDSEWQWKVEVERQGEGAVAAIEKEKEVMEKAATVAAADKAWGSG</sequence>
<proteinExistence type="predicted"/>
<evidence type="ECO:0000313" key="1">
    <source>
        <dbReference type="EMBL" id="KAK5804370.1"/>
    </source>
</evidence>
<reference evidence="1 2" key="1">
    <citation type="submission" date="2023-03" db="EMBL/GenBank/DDBJ databases">
        <title>WGS of Gossypium arboreum.</title>
        <authorList>
            <person name="Yu D."/>
        </authorList>
    </citation>
    <scope>NUCLEOTIDE SEQUENCE [LARGE SCALE GENOMIC DNA]</scope>
    <source>
        <tissue evidence="1">Leaf</tissue>
    </source>
</reference>
<organism evidence="1 2">
    <name type="scientific">Gossypium arboreum</name>
    <name type="common">Tree cotton</name>
    <name type="synonym">Gossypium nanking</name>
    <dbReference type="NCBI Taxonomy" id="29729"/>
    <lineage>
        <taxon>Eukaryota</taxon>
        <taxon>Viridiplantae</taxon>
        <taxon>Streptophyta</taxon>
        <taxon>Embryophyta</taxon>
        <taxon>Tracheophyta</taxon>
        <taxon>Spermatophyta</taxon>
        <taxon>Magnoliopsida</taxon>
        <taxon>eudicotyledons</taxon>
        <taxon>Gunneridae</taxon>
        <taxon>Pentapetalae</taxon>
        <taxon>rosids</taxon>
        <taxon>malvids</taxon>
        <taxon>Malvales</taxon>
        <taxon>Malvaceae</taxon>
        <taxon>Malvoideae</taxon>
        <taxon>Gossypium</taxon>
    </lineage>
</organism>